<dbReference type="PANTHER" id="PTHR46173">
    <property type="entry name" value="CCA TRNA NUCLEOTIDYLTRANSFERASE 1, MITOCHONDRIAL"/>
    <property type="match status" value="1"/>
</dbReference>
<keyword evidence="7" id="KW-0460">Magnesium</keyword>
<dbReference type="InterPro" id="IPR006675">
    <property type="entry name" value="HDIG_dom"/>
</dbReference>
<reference evidence="12 13" key="1">
    <citation type="journal article" date="2016" name="Nat. Commun.">
        <title>Thousands of microbial genomes shed light on interconnected biogeochemical processes in an aquifer system.</title>
        <authorList>
            <person name="Anantharaman K."/>
            <person name="Brown C.T."/>
            <person name="Hug L.A."/>
            <person name="Sharon I."/>
            <person name="Castelle C.J."/>
            <person name="Probst A.J."/>
            <person name="Thomas B.C."/>
            <person name="Singh A."/>
            <person name="Wilkins M.J."/>
            <person name="Karaoz U."/>
            <person name="Brodie E.L."/>
            <person name="Williams K.H."/>
            <person name="Hubbard S.S."/>
            <person name="Banfield J.F."/>
        </authorList>
    </citation>
    <scope>NUCLEOTIDE SEQUENCE [LARGE SCALE GENOMIC DNA]</scope>
</reference>
<dbReference type="InterPro" id="IPR032828">
    <property type="entry name" value="PolyA_RNA-bd"/>
</dbReference>
<feature type="domain" description="HD" evidence="10">
    <location>
        <begin position="247"/>
        <end position="343"/>
    </location>
</feature>
<dbReference type="InterPro" id="IPR050264">
    <property type="entry name" value="Bact_CCA-adding_enz_type3_sf"/>
</dbReference>
<dbReference type="Proteomes" id="UP000179243">
    <property type="component" value="Unassembled WGS sequence"/>
</dbReference>
<gene>
    <name evidence="12" type="ORF">A2519_20860</name>
</gene>
<dbReference type="InterPro" id="IPR002646">
    <property type="entry name" value="PolA_pol_head_dom"/>
</dbReference>
<dbReference type="SUPFAM" id="SSF81891">
    <property type="entry name" value="Poly A polymerase C-terminal region-like"/>
    <property type="match status" value="1"/>
</dbReference>
<evidence type="ECO:0000256" key="4">
    <source>
        <dbReference type="ARBA" id="ARBA00022695"/>
    </source>
</evidence>
<dbReference type="GO" id="GO:0008033">
    <property type="term" value="P:tRNA processing"/>
    <property type="evidence" value="ECO:0007669"/>
    <property type="project" value="UniProtKB-KW"/>
</dbReference>
<organism evidence="12 13">
    <name type="scientific">Candidatus Raymondbacteria bacterium RIFOXYD12_FULL_49_13</name>
    <dbReference type="NCBI Taxonomy" id="1817890"/>
    <lineage>
        <taxon>Bacteria</taxon>
        <taxon>Raymondiibacteriota</taxon>
    </lineage>
</organism>
<dbReference type="InterPro" id="IPR003607">
    <property type="entry name" value="HD/PDEase_dom"/>
</dbReference>
<dbReference type="InterPro" id="IPR006674">
    <property type="entry name" value="HD_domain"/>
</dbReference>
<dbReference type="PANTHER" id="PTHR46173:SF1">
    <property type="entry name" value="CCA TRNA NUCLEOTIDYLTRANSFERASE 1, MITOCHONDRIAL"/>
    <property type="match status" value="1"/>
</dbReference>
<dbReference type="Gene3D" id="1.10.3090.10">
    <property type="entry name" value="cca-adding enzyme, domain 2"/>
    <property type="match status" value="1"/>
</dbReference>
<dbReference type="GO" id="GO:0000049">
    <property type="term" value="F:tRNA binding"/>
    <property type="evidence" value="ECO:0007669"/>
    <property type="project" value="TreeGrafter"/>
</dbReference>
<dbReference type="CDD" id="cd00077">
    <property type="entry name" value="HDc"/>
    <property type="match status" value="1"/>
</dbReference>
<keyword evidence="3" id="KW-0819">tRNA processing</keyword>
<dbReference type="GO" id="GO:0046872">
    <property type="term" value="F:metal ion binding"/>
    <property type="evidence" value="ECO:0007669"/>
    <property type="project" value="UniProtKB-KW"/>
</dbReference>
<evidence type="ECO:0000256" key="6">
    <source>
        <dbReference type="ARBA" id="ARBA00022741"/>
    </source>
</evidence>
<dbReference type="NCBIfam" id="TIGR00277">
    <property type="entry name" value="HDIG"/>
    <property type="match status" value="1"/>
</dbReference>
<evidence type="ECO:0000256" key="8">
    <source>
        <dbReference type="RuleBase" id="RU003953"/>
    </source>
</evidence>
<comment type="caution">
    <text evidence="12">The sequence shown here is derived from an EMBL/GenBank/DDBJ whole genome shotgun (WGS) entry which is preliminary data.</text>
</comment>
<proteinExistence type="inferred from homology"/>
<dbReference type="Pfam" id="PF01743">
    <property type="entry name" value="PolyA_pol"/>
    <property type="match status" value="1"/>
</dbReference>
<evidence type="ECO:0000256" key="3">
    <source>
        <dbReference type="ARBA" id="ARBA00022694"/>
    </source>
</evidence>
<comment type="similarity">
    <text evidence="8">Belongs to the tRNA nucleotidyltransferase/poly(A) polymerase family.</text>
</comment>
<sequence length="445" mass="51259">MAQSKKDIAYKIIRHLHADGCEAYLVGGCVRDMVMHRPIADFDIATSAPPEQVMRLFPHTVAVGAQFGVVLVLEGDNQFEVATFRADDRYIDGRRPESVRFVSAREDVMRRDFTINGLLFDIIRDKVIDYIQGLDDIASKTIRTIGDPLQRFDEDKLRLMRAIRFAARFDFIIEKNTWSALTRTAPGILAVSWERIRDELLKMLLQQNTVTALELLFASGLLLSIAPEIHALKGVRQPEEFHPEGDVYDHTLKMFRLLDTLDTVERNETLVLAILLHDIGKPATFREAEDRIRFHNHNYVGSRISGELLKRWRIPNDTIKNVCHIVNNHMNFINAPKMRQNRLKRFIRHPVFAVELDLHRLDCLASHGDLSTYDFLKRKIQEFGNEKISPPPLLTGKQLLEMGYAPGPRFKEMLTAVEDLQLEETIQTFEEAEQFVRTTFPLDTK</sequence>
<protein>
    <recommendedName>
        <fullName evidence="14">Phosphohydrolase</fullName>
    </recommendedName>
</protein>
<dbReference type="CDD" id="cd05398">
    <property type="entry name" value="NT_ClassII-CCAase"/>
    <property type="match status" value="1"/>
</dbReference>
<accession>A0A1F7FDP1</accession>
<evidence type="ECO:0000259" key="11">
    <source>
        <dbReference type="Pfam" id="PF12627"/>
    </source>
</evidence>
<keyword evidence="4" id="KW-0548">Nucleotidyltransferase</keyword>
<evidence type="ECO:0008006" key="14">
    <source>
        <dbReference type="Google" id="ProtNLM"/>
    </source>
</evidence>
<evidence type="ECO:0000313" key="13">
    <source>
        <dbReference type="Proteomes" id="UP000179243"/>
    </source>
</evidence>
<keyword evidence="6" id="KW-0547">Nucleotide-binding</keyword>
<dbReference type="GO" id="GO:0016779">
    <property type="term" value="F:nucleotidyltransferase activity"/>
    <property type="evidence" value="ECO:0007669"/>
    <property type="project" value="UniProtKB-KW"/>
</dbReference>
<dbReference type="Pfam" id="PF12627">
    <property type="entry name" value="PolyA_pol_RNAbd"/>
    <property type="match status" value="1"/>
</dbReference>
<keyword evidence="2 8" id="KW-0808">Transferase</keyword>
<evidence type="ECO:0000259" key="9">
    <source>
        <dbReference type="Pfam" id="PF01743"/>
    </source>
</evidence>
<dbReference type="EMBL" id="MFYX01000067">
    <property type="protein sequence ID" value="OGK04632.1"/>
    <property type="molecule type" value="Genomic_DNA"/>
</dbReference>
<name>A0A1F7FDP1_UNCRA</name>
<dbReference type="SUPFAM" id="SSF81301">
    <property type="entry name" value="Nucleotidyltransferase"/>
    <property type="match status" value="1"/>
</dbReference>
<comment type="cofactor">
    <cofactor evidence="1">
        <name>Mg(2+)</name>
        <dbReference type="ChEBI" id="CHEBI:18420"/>
    </cofactor>
</comment>
<feature type="domain" description="tRNA nucleotidyltransferase/poly(A) polymerase RNA and SrmB- binding" evidence="11">
    <location>
        <begin position="170"/>
        <end position="231"/>
    </location>
</feature>
<dbReference type="Gene3D" id="3.30.460.10">
    <property type="entry name" value="Beta Polymerase, domain 2"/>
    <property type="match status" value="1"/>
</dbReference>
<dbReference type="InterPro" id="IPR043519">
    <property type="entry name" value="NT_sf"/>
</dbReference>
<dbReference type="Pfam" id="PF01966">
    <property type="entry name" value="HD"/>
    <property type="match status" value="1"/>
</dbReference>
<evidence type="ECO:0000256" key="2">
    <source>
        <dbReference type="ARBA" id="ARBA00022679"/>
    </source>
</evidence>
<evidence type="ECO:0000313" key="12">
    <source>
        <dbReference type="EMBL" id="OGK04632.1"/>
    </source>
</evidence>
<evidence type="ECO:0000259" key="10">
    <source>
        <dbReference type="Pfam" id="PF01966"/>
    </source>
</evidence>
<evidence type="ECO:0000256" key="5">
    <source>
        <dbReference type="ARBA" id="ARBA00022723"/>
    </source>
</evidence>
<evidence type="ECO:0000256" key="1">
    <source>
        <dbReference type="ARBA" id="ARBA00001946"/>
    </source>
</evidence>
<dbReference type="AlphaFoldDB" id="A0A1F7FDP1"/>
<evidence type="ECO:0000256" key="7">
    <source>
        <dbReference type="ARBA" id="ARBA00022842"/>
    </source>
</evidence>
<dbReference type="GO" id="GO:0000166">
    <property type="term" value="F:nucleotide binding"/>
    <property type="evidence" value="ECO:0007669"/>
    <property type="project" value="UniProtKB-KW"/>
</dbReference>
<keyword evidence="5" id="KW-0479">Metal-binding</keyword>
<feature type="domain" description="Poly A polymerase head" evidence="9">
    <location>
        <begin position="23"/>
        <end position="143"/>
    </location>
</feature>
<keyword evidence="8" id="KW-0694">RNA-binding</keyword>